<comment type="function">
    <text evidence="1">Accessory subunit of the mitochondrial membrane respiratory chain NADH dehydrogenase (Complex I), that is believed not to be involved in catalysis. Complex I functions in the transfer of electrons from NADH to the respiratory chain. The immediate electron acceptor for the enzyme is believed to be ubiquinone.</text>
</comment>
<evidence type="ECO:0000256" key="6">
    <source>
        <dbReference type="ARBA" id="ARBA00022660"/>
    </source>
</evidence>
<dbReference type="EMBL" id="HBHI01024359">
    <property type="protein sequence ID" value="CAD9691071.1"/>
    <property type="molecule type" value="Transcribed_RNA"/>
</dbReference>
<evidence type="ECO:0000256" key="7">
    <source>
        <dbReference type="ARBA" id="ARBA00022692"/>
    </source>
</evidence>
<evidence type="ECO:0000256" key="9">
    <source>
        <dbReference type="ARBA" id="ARBA00022946"/>
    </source>
</evidence>
<feature type="compositionally biased region" description="Acidic residues" evidence="17">
    <location>
        <begin position="125"/>
        <end position="156"/>
    </location>
</feature>
<evidence type="ECO:0000256" key="5">
    <source>
        <dbReference type="ARBA" id="ARBA00022448"/>
    </source>
</evidence>
<keyword evidence="12" id="KW-0496">Mitochondrion</keyword>
<evidence type="ECO:0000256" key="2">
    <source>
        <dbReference type="ARBA" id="ARBA00004434"/>
    </source>
</evidence>
<comment type="subunit">
    <text evidence="16">Complex I is composed of 45 different subunits. Interacts with BCAP31.</text>
</comment>
<comment type="subcellular location">
    <subcellularLocation>
        <location evidence="2">Mitochondrion inner membrane</location>
        <topology evidence="2">Single-pass membrane protein</topology>
    </subcellularLocation>
</comment>
<evidence type="ECO:0000256" key="4">
    <source>
        <dbReference type="ARBA" id="ARBA00018632"/>
    </source>
</evidence>
<keyword evidence="9" id="KW-0809">Transit peptide</keyword>
<keyword evidence="7" id="KW-0812">Transmembrane</keyword>
<evidence type="ECO:0000256" key="3">
    <source>
        <dbReference type="ARBA" id="ARBA00008915"/>
    </source>
</evidence>
<dbReference type="PANTHER" id="PTHR40637:SF1">
    <property type="entry name" value="ESSS SUBUNIT OF NADH:UBIQUINONE OXIDOREDUCTASE (COMPLEX I) PROTEIN"/>
    <property type="match status" value="1"/>
</dbReference>
<keyword evidence="6" id="KW-0679">Respiratory chain</keyword>
<name>A0A7S2WJX2_9STRA</name>
<dbReference type="GO" id="GO:0005743">
    <property type="term" value="C:mitochondrial inner membrane"/>
    <property type="evidence" value="ECO:0007669"/>
    <property type="project" value="UniProtKB-SubCell"/>
</dbReference>
<dbReference type="InterPro" id="IPR019329">
    <property type="entry name" value="NADH_UbQ_OxRdtase_ESSS_su"/>
</dbReference>
<dbReference type="AlphaFoldDB" id="A0A7S2WJX2"/>
<keyword evidence="8" id="KW-0999">Mitochondrion inner membrane</keyword>
<dbReference type="PANTHER" id="PTHR40637">
    <property type="entry name" value="ESSS SUBUNIT OF NADH:UBIQUINONE OXIDOREDUCTASE (COMPLEX I) PROTEIN"/>
    <property type="match status" value="1"/>
</dbReference>
<proteinExistence type="inferred from homology"/>
<comment type="similarity">
    <text evidence="3">Belongs to the complex I NDUFB11 subunit family.</text>
</comment>
<dbReference type="Pfam" id="PF10183">
    <property type="entry name" value="ESSS"/>
    <property type="match status" value="1"/>
</dbReference>
<keyword evidence="11" id="KW-1133">Transmembrane helix</keyword>
<evidence type="ECO:0000313" key="18">
    <source>
        <dbReference type="EMBL" id="CAD9691071.1"/>
    </source>
</evidence>
<evidence type="ECO:0000256" key="16">
    <source>
        <dbReference type="ARBA" id="ARBA00046528"/>
    </source>
</evidence>
<gene>
    <name evidence="18" type="ORF">EANT1437_LOCUS12488</name>
</gene>
<evidence type="ECO:0000256" key="15">
    <source>
        <dbReference type="ARBA" id="ARBA00031387"/>
    </source>
</evidence>
<sequence length="156" mass="17443">MNALRQAARQSTTVRRAVVTTAQRRNMGGAQPVSQSMKAELWGGHSKEAEGWETTLYATYVGATILITMALGFAPDTTITTWASEEAQARLDLQANGKMNAVEFGAHYNVPENMFDWESVNPDDPFNEDLEDDDDDDDEDEEDDDDEEEDDDDDEE</sequence>
<accession>A0A7S2WJX2</accession>
<evidence type="ECO:0000256" key="8">
    <source>
        <dbReference type="ARBA" id="ARBA00022792"/>
    </source>
</evidence>
<keyword evidence="5" id="KW-0813">Transport</keyword>
<evidence type="ECO:0000256" key="12">
    <source>
        <dbReference type="ARBA" id="ARBA00023128"/>
    </source>
</evidence>
<evidence type="ECO:0000256" key="13">
    <source>
        <dbReference type="ARBA" id="ARBA00023136"/>
    </source>
</evidence>
<evidence type="ECO:0000256" key="17">
    <source>
        <dbReference type="SAM" id="MobiDB-lite"/>
    </source>
</evidence>
<evidence type="ECO:0000256" key="11">
    <source>
        <dbReference type="ARBA" id="ARBA00022989"/>
    </source>
</evidence>
<reference evidence="18" key="1">
    <citation type="submission" date="2021-01" db="EMBL/GenBank/DDBJ databases">
        <authorList>
            <person name="Corre E."/>
            <person name="Pelletier E."/>
            <person name="Niang G."/>
            <person name="Scheremetjew M."/>
            <person name="Finn R."/>
            <person name="Kale V."/>
            <person name="Holt S."/>
            <person name="Cochrane G."/>
            <person name="Meng A."/>
            <person name="Brown T."/>
            <person name="Cohen L."/>
        </authorList>
    </citation>
    <scope>NUCLEOTIDE SEQUENCE</scope>
    <source>
        <strain evidence="18">CCMP1452</strain>
    </source>
</reference>
<organism evidence="18">
    <name type="scientific">Eucampia antarctica</name>
    <dbReference type="NCBI Taxonomy" id="49252"/>
    <lineage>
        <taxon>Eukaryota</taxon>
        <taxon>Sar</taxon>
        <taxon>Stramenopiles</taxon>
        <taxon>Ochrophyta</taxon>
        <taxon>Bacillariophyta</taxon>
        <taxon>Mediophyceae</taxon>
        <taxon>Biddulphiophycidae</taxon>
        <taxon>Hemiaulales</taxon>
        <taxon>Hemiaulaceae</taxon>
        <taxon>Eucampia</taxon>
    </lineage>
</organism>
<keyword evidence="13" id="KW-0472">Membrane</keyword>
<evidence type="ECO:0000256" key="10">
    <source>
        <dbReference type="ARBA" id="ARBA00022982"/>
    </source>
</evidence>
<evidence type="ECO:0000256" key="14">
    <source>
        <dbReference type="ARBA" id="ARBA00030753"/>
    </source>
</evidence>
<keyword evidence="10" id="KW-0249">Electron transport</keyword>
<evidence type="ECO:0000256" key="1">
    <source>
        <dbReference type="ARBA" id="ARBA00003195"/>
    </source>
</evidence>
<protein>
    <recommendedName>
        <fullName evidence="4">NADH dehydrogenase [ubiquinone] 1 beta subcomplex subunit 11, mitochondrial</fullName>
    </recommendedName>
    <alternativeName>
        <fullName evidence="15">Complex I-ESSS</fullName>
    </alternativeName>
    <alternativeName>
        <fullName evidence="14">NADH-ubiquinone oxidoreductase ESSS subunit</fullName>
    </alternativeName>
</protein>
<feature type="region of interest" description="Disordered" evidence="17">
    <location>
        <begin position="116"/>
        <end position="156"/>
    </location>
</feature>